<feature type="transmembrane region" description="Helical" evidence="1">
    <location>
        <begin position="6"/>
        <end position="26"/>
    </location>
</feature>
<sequence length="55" mass="6616">MDLELIFQLVNTVLLIAILYVFYYVIFKVPQKFKNIDDKIYKIEDILAEMNEKSE</sequence>
<keyword evidence="1" id="KW-0472">Membrane</keyword>
<protein>
    <submittedName>
        <fullName evidence="2">Uncharacterized protein</fullName>
    </submittedName>
</protein>
<gene>
    <name evidence="2" type="ORF">CLIT_13c01650</name>
</gene>
<dbReference type="RefSeq" id="WP_159434277.1">
    <property type="nucleotide sequence ID" value="NZ_FSRH01000005.1"/>
</dbReference>
<proteinExistence type="predicted"/>
<dbReference type="Proteomes" id="UP000027946">
    <property type="component" value="Unassembled WGS sequence"/>
</dbReference>
<dbReference type="AlphaFoldDB" id="A0A069RDK1"/>
<evidence type="ECO:0000313" key="2">
    <source>
        <dbReference type="EMBL" id="KDR94843.1"/>
    </source>
</evidence>
<keyword evidence="1" id="KW-1133">Transmembrane helix</keyword>
<reference evidence="2 3" key="1">
    <citation type="submission" date="2014-03" db="EMBL/GenBank/DDBJ databases">
        <title>Genome sequence of Clostridium litorale W6, DSM 5388.</title>
        <authorList>
            <person name="Poehlein A."/>
            <person name="Jagirdar A."/>
            <person name="Khonsari B."/>
            <person name="Chibani C.M."/>
            <person name="Gutierrez Gutierrez D.A."/>
            <person name="Davydova E."/>
            <person name="Alghaithi H.S."/>
            <person name="Nair K.P."/>
            <person name="Dhamotharan K."/>
            <person name="Chandran L."/>
            <person name="G W."/>
            <person name="Daniel R."/>
        </authorList>
    </citation>
    <scope>NUCLEOTIDE SEQUENCE [LARGE SCALE GENOMIC DNA]</scope>
    <source>
        <strain evidence="2 3">W6</strain>
    </source>
</reference>
<evidence type="ECO:0000313" key="3">
    <source>
        <dbReference type="Proteomes" id="UP000027946"/>
    </source>
</evidence>
<organism evidence="2 3">
    <name type="scientific">Peptoclostridium litorale DSM 5388</name>
    <dbReference type="NCBI Taxonomy" id="1121324"/>
    <lineage>
        <taxon>Bacteria</taxon>
        <taxon>Bacillati</taxon>
        <taxon>Bacillota</taxon>
        <taxon>Clostridia</taxon>
        <taxon>Peptostreptococcales</taxon>
        <taxon>Peptoclostridiaceae</taxon>
        <taxon>Peptoclostridium</taxon>
    </lineage>
</organism>
<accession>A0A069RDK1</accession>
<keyword evidence="3" id="KW-1185">Reference proteome</keyword>
<keyword evidence="1" id="KW-0812">Transmembrane</keyword>
<comment type="caution">
    <text evidence="2">The sequence shown here is derived from an EMBL/GenBank/DDBJ whole genome shotgun (WGS) entry which is preliminary data.</text>
</comment>
<evidence type="ECO:0000256" key="1">
    <source>
        <dbReference type="SAM" id="Phobius"/>
    </source>
</evidence>
<dbReference type="EMBL" id="JJMM01000013">
    <property type="protein sequence ID" value="KDR94843.1"/>
    <property type="molecule type" value="Genomic_DNA"/>
</dbReference>
<name>A0A069RDK1_PEPLI</name>